<feature type="transmembrane region" description="Helical" evidence="5">
    <location>
        <begin position="474"/>
        <end position="494"/>
    </location>
</feature>
<dbReference type="GO" id="GO:0022857">
    <property type="term" value="F:transmembrane transporter activity"/>
    <property type="evidence" value="ECO:0007669"/>
    <property type="project" value="InterPro"/>
</dbReference>
<evidence type="ECO:0000313" key="7">
    <source>
        <dbReference type="EMBL" id="VBB32010.1"/>
    </source>
</evidence>
<evidence type="ECO:0008006" key="9">
    <source>
        <dbReference type="Google" id="ProtNLM"/>
    </source>
</evidence>
<feature type="transmembrane region" description="Helical" evidence="5">
    <location>
        <begin position="117"/>
        <end position="137"/>
    </location>
</feature>
<name>A0A498SI55_ACAVI</name>
<dbReference type="PANTHER" id="PTHR10924:SF6">
    <property type="entry name" value="SOLUTE CARRIER FAMILY 49 MEMBER A3"/>
    <property type="match status" value="1"/>
</dbReference>
<keyword evidence="8" id="KW-1185">Reference proteome</keyword>
<evidence type="ECO:0000256" key="5">
    <source>
        <dbReference type="SAM" id="Phobius"/>
    </source>
</evidence>
<feature type="transmembrane region" description="Helical" evidence="5">
    <location>
        <begin position="424"/>
        <end position="444"/>
    </location>
</feature>
<sequence length="543" mass="58929">MNEDAENLLSKTSDNNESAVLSFKNETTKLTFADDTNIDSKDGTISIEPKYASELIGKVSEMDPAEHRISYRVYPQRWIVLAVVALLNNSNTMSWIAFASISNYVDAFYGMNKAANWFSLIFIICTIPVGLFGIWMSSSFGLRLAILIAAWTNGIGGTIRLISSFLPLQIRFPVGIFGQAVAACAYPFIMFLPPKVAGSWFAENQRTLATTIGIMANPLGVLMANVLSPHIVSAPVDVLKVNIITFVPSLLACLLATFCVTRSGPQIAPSQSAAQPQMPFFPGIKQCFTNKAYVLLFIVMGGGIGMFNCLYTVIQQLLCATGYSNSFSGFCAALMIIGGVFGATIAGMFVDRTKLYEETMKVSMSLAVIFGIIFLQLSLHSGLTIYLVITAFLFGVFGLASYPVGLELASECTFPVSETTSSGVVVLSGQIHSIIYVAIMSLLARPLQQAYKNIQVCTVEDAINSTAVPQDNSISVIVLSAIAVLLAVMLVMFFKPTYKRMRMEKNGLLVTNEKGASEIRQLDDLNRIKDESLILLAAQQSST</sequence>
<dbReference type="CDD" id="cd17399">
    <property type="entry name" value="MFS_MFSD7"/>
    <property type="match status" value="1"/>
</dbReference>
<evidence type="ECO:0000256" key="1">
    <source>
        <dbReference type="ARBA" id="ARBA00004141"/>
    </source>
</evidence>
<dbReference type="Proteomes" id="UP000276991">
    <property type="component" value="Unassembled WGS sequence"/>
</dbReference>
<keyword evidence="2 5" id="KW-0812">Transmembrane</keyword>
<dbReference type="EMBL" id="UPTC01001497">
    <property type="protein sequence ID" value="VBB32010.1"/>
    <property type="molecule type" value="Genomic_DNA"/>
</dbReference>
<keyword evidence="3 5" id="KW-1133">Transmembrane helix</keyword>
<dbReference type="Gene3D" id="1.20.1250.20">
    <property type="entry name" value="MFS general substrate transporter like domains"/>
    <property type="match status" value="2"/>
</dbReference>
<dbReference type="EMBL" id="UPTC01000381">
    <property type="protein sequence ID" value="VBB28315.1"/>
    <property type="molecule type" value="Genomic_DNA"/>
</dbReference>
<dbReference type="PANTHER" id="PTHR10924">
    <property type="entry name" value="MAJOR FACILITATOR SUPERFAMILY PROTEIN-RELATED"/>
    <property type="match status" value="1"/>
</dbReference>
<feature type="transmembrane region" description="Helical" evidence="5">
    <location>
        <begin position="144"/>
        <end position="166"/>
    </location>
</feature>
<protein>
    <recommendedName>
        <fullName evidence="9">Major facilitator superfamily (MFS) profile domain-containing protein</fullName>
    </recommendedName>
</protein>
<evidence type="ECO:0000313" key="8">
    <source>
        <dbReference type="Proteomes" id="UP000276991"/>
    </source>
</evidence>
<feature type="transmembrane region" description="Helical" evidence="5">
    <location>
        <begin position="385"/>
        <end position="404"/>
    </location>
</feature>
<comment type="subcellular location">
    <subcellularLocation>
        <location evidence="1">Membrane</location>
        <topology evidence="1">Multi-pass membrane protein</topology>
    </subcellularLocation>
</comment>
<feature type="transmembrane region" description="Helical" evidence="5">
    <location>
        <begin position="326"/>
        <end position="350"/>
    </location>
</feature>
<dbReference type="InterPro" id="IPR049680">
    <property type="entry name" value="FLVCR1-2_SLC49-like"/>
</dbReference>
<keyword evidence="4 5" id="KW-0472">Membrane</keyword>
<evidence type="ECO:0000256" key="3">
    <source>
        <dbReference type="ARBA" id="ARBA00022989"/>
    </source>
</evidence>
<accession>A0A498SI55</accession>
<evidence type="ECO:0000256" key="2">
    <source>
        <dbReference type="ARBA" id="ARBA00022692"/>
    </source>
</evidence>
<dbReference type="OrthoDB" id="422206at2759"/>
<evidence type="ECO:0000313" key="6">
    <source>
        <dbReference type="EMBL" id="VBB28315.1"/>
    </source>
</evidence>
<proteinExistence type="predicted"/>
<gene>
    <name evidence="6" type="ORF">NAV_LOCUS3145</name>
    <name evidence="7" type="ORF">NAV_LOCUS6801</name>
</gene>
<evidence type="ECO:0000256" key="4">
    <source>
        <dbReference type="ARBA" id="ARBA00023136"/>
    </source>
</evidence>
<dbReference type="GO" id="GO:0016020">
    <property type="term" value="C:membrane"/>
    <property type="evidence" value="ECO:0007669"/>
    <property type="project" value="UniProtKB-SubCell"/>
</dbReference>
<feature type="transmembrane region" description="Helical" evidence="5">
    <location>
        <begin position="238"/>
        <end position="260"/>
    </location>
</feature>
<feature type="transmembrane region" description="Helical" evidence="5">
    <location>
        <begin position="362"/>
        <end position="379"/>
    </location>
</feature>
<dbReference type="Pfam" id="PF07690">
    <property type="entry name" value="MFS_1"/>
    <property type="match status" value="1"/>
</dbReference>
<dbReference type="SUPFAM" id="SSF103473">
    <property type="entry name" value="MFS general substrate transporter"/>
    <property type="match status" value="1"/>
</dbReference>
<dbReference type="InterPro" id="IPR011701">
    <property type="entry name" value="MFS"/>
</dbReference>
<feature type="transmembrane region" description="Helical" evidence="5">
    <location>
        <begin position="212"/>
        <end position="232"/>
    </location>
</feature>
<reference evidence="6 8" key="1">
    <citation type="submission" date="2018-08" db="EMBL/GenBank/DDBJ databases">
        <authorList>
            <person name="Laetsch R D."/>
            <person name="Stevens L."/>
            <person name="Kumar S."/>
            <person name="Blaxter L. M."/>
        </authorList>
    </citation>
    <scope>NUCLEOTIDE SEQUENCE [LARGE SCALE GENOMIC DNA]</scope>
</reference>
<dbReference type="InterPro" id="IPR036259">
    <property type="entry name" value="MFS_trans_sf"/>
</dbReference>
<organism evidence="6 8">
    <name type="scientific">Acanthocheilonema viteae</name>
    <name type="common">Filarial nematode worm</name>
    <name type="synonym">Dipetalonema viteae</name>
    <dbReference type="NCBI Taxonomy" id="6277"/>
    <lineage>
        <taxon>Eukaryota</taxon>
        <taxon>Metazoa</taxon>
        <taxon>Ecdysozoa</taxon>
        <taxon>Nematoda</taxon>
        <taxon>Chromadorea</taxon>
        <taxon>Rhabditida</taxon>
        <taxon>Spirurina</taxon>
        <taxon>Spiruromorpha</taxon>
        <taxon>Filarioidea</taxon>
        <taxon>Onchocercidae</taxon>
        <taxon>Acanthocheilonema</taxon>
    </lineage>
</organism>
<feature type="transmembrane region" description="Helical" evidence="5">
    <location>
        <begin position="172"/>
        <end position="192"/>
    </location>
</feature>
<dbReference type="AlphaFoldDB" id="A0A498SI55"/>
<feature type="transmembrane region" description="Helical" evidence="5">
    <location>
        <begin position="292"/>
        <end position="314"/>
    </location>
</feature>
<feature type="transmembrane region" description="Helical" evidence="5">
    <location>
        <begin position="78"/>
        <end position="97"/>
    </location>
</feature>